<keyword evidence="1" id="KW-1133">Transmembrane helix</keyword>
<accession>A0AA89B5I7</accession>
<comment type="similarity">
    <text evidence="1">Belongs to the BCAP29/BCAP31 family.</text>
</comment>
<comment type="subcellular location">
    <subcellularLocation>
        <location evidence="1">Endoplasmic reticulum membrane</location>
        <topology evidence="1">Multi-pass membrane protein</topology>
    </subcellularLocation>
</comment>
<feature type="transmembrane region" description="Helical" evidence="1">
    <location>
        <begin position="6"/>
        <end position="25"/>
    </location>
</feature>
<dbReference type="GO" id="GO:0006888">
    <property type="term" value="P:endoplasmic reticulum to Golgi vesicle-mediated transport"/>
    <property type="evidence" value="ECO:0007669"/>
    <property type="project" value="UniProtKB-UniRule"/>
</dbReference>
<protein>
    <recommendedName>
        <fullName evidence="1">Endoplasmic reticulum transmembrane protein</fullName>
    </recommendedName>
</protein>
<dbReference type="PANTHER" id="PTHR12701:SF18">
    <property type="entry name" value="ENDOPLASMIC RETICULUM TRANSMEMBRANE PROTEIN"/>
    <property type="match status" value="1"/>
</dbReference>
<dbReference type="GO" id="GO:0070973">
    <property type="term" value="P:protein localization to endoplasmic reticulum exit site"/>
    <property type="evidence" value="ECO:0007669"/>
    <property type="project" value="UniProtKB-UniRule"/>
</dbReference>
<proteinExistence type="inferred from homology"/>
<keyword evidence="1" id="KW-0472">Membrane</keyword>
<keyword evidence="4" id="KW-1185">Reference proteome</keyword>
<dbReference type="EMBL" id="JAVXUP010000543">
    <property type="protein sequence ID" value="KAK3025562.1"/>
    <property type="molecule type" value="Genomic_DNA"/>
</dbReference>
<organism evidence="3 4">
    <name type="scientific">Escallonia herrerae</name>
    <dbReference type="NCBI Taxonomy" id="1293975"/>
    <lineage>
        <taxon>Eukaryota</taxon>
        <taxon>Viridiplantae</taxon>
        <taxon>Streptophyta</taxon>
        <taxon>Embryophyta</taxon>
        <taxon>Tracheophyta</taxon>
        <taxon>Spermatophyta</taxon>
        <taxon>Magnoliopsida</taxon>
        <taxon>eudicotyledons</taxon>
        <taxon>Gunneridae</taxon>
        <taxon>Pentapetalae</taxon>
        <taxon>asterids</taxon>
        <taxon>campanulids</taxon>
        <taxon>Escalloniales</taxon>
        <taxon>Escalloniaceae</taxon>
        <taxon>Escallonia</taxon>
    </lineage>
</organism>
<feature type="region of interest" description="Disordered" evidence="2">
    <location>
        <begin position="136"/>
        <end position="176"/>
    </location>
</feature>
<dbReference type="PANTHER" id="PTHR12701">
    <property type="entry name" value="BCR-ASSOCIATED PROTEIN, BAP"/>
    <property type="match status" value="1"/>
</dbReference>
<evidence type="ECO:0000313" key="4">
    <source>
        <dbReference type="Proteomes" id="UP001188597"/>
    </source>
</evidence>
<reference evidence="3" key="1">
    <citation type="submission" date="2022-12" db="EMBL/GenBank/DDBJ databases">
        <title>Draft genome assemblies for two species of Escallonia (Escalloniales).</title>
        <authorList>
            <person name="Chanderbali A."/>
            <person name="Dervinis C."/>
            <person name="Anghel I."/>
            <person name="Soltis D."/>
            <person name="Soltis P."/>
            <person name="Zapata F."/>
        </authorList>
    </citation>
    <scope>NUCLEOTIDE SEQUENCE</scope>
    <source>
        <strain evidence="3">UCBG64.0493</strain>
        <tissue evidence="3">Leaf</tissue>
    </source>
</reference>
<dbReference type="InterPro" id="IPR008417">
    <property type="entry name" value="BAP29/BAP31"/>
</dbReference>
<keyword evidence="1" id="KW-0653">Protein transport</keyword>
<gene>
    <name evidence="3" type="ORF">RJ639_041040</name>
</gene>
<dbReference type="GO" id="GO:0005789">
    <property type="term" value="C:endoplasmic reticulum membrane"/>
    <property type="evidence" value="ECO:0007669"/>
    <property type="project" value="UniProtKB-SubCell"/>
</dbReference>
<comment type="caution">
    <text evidence="3">The sequence shown here is derived from an EMBL/GenBank/DDBJ whole genome shotgun (WGS) entry which is preliminary data.</text>
</comment>
<feature type="transmembrane region" description="Helical" evidence="1">
    <location>
        <begin position="86"/>
        <end position="107"/>
    </location>
</feature>
<feature type="non-terminal residue" evidence="3">
    <location>
        <position position="1"/>
    </location>
</feature>
<sequence length="176" mass="19236">VAEMIQLLFTLTLAEIIVILILLFRTPLRKVEIMVLDRMKQGRGPVMAKTVAATLSAVLFSSLYSISKIQKRSVDAGSVNPTDQVLLANHLLEASLMGFSLFLALMIDRLHYYIKEIYLLRNSLSGITRPMEDYGSMKTGGADATKSSGNEGTSATTTIKQPESRSIAVKRAKGQG</sequence>
<feature type="transmembrane region" description="Helical" evidence="1">
    <location>
        <begin position="46"/>
        <end position="66"/>
    </location>
</feature>
<dbReference type="Proteomes" id="UP001188597">
    <property type="component" value="Unassembled WGS sequence"/>
</dbReference>
<keyword evidence="1" id="KW-0812">Transmembrane</keyword>
<feature type="compositionally biased region" description="Polar residues" evidence="2">
    <location>
        <begin position="145"/>
        <end position="161"/>
    </location>
</feature>
<keyword evidence="1" id="KW-0256">Endoplasmic reticulum</keyword>
<comment type="function">
    <text evidence="1">May play a role in anterograde transport of membrane proteins from the endoplasmic reticulum to the Golgi.</text>
</comment>
<dbReference type="GO" id="GO:0006886">
    <property type="term" value="P:intracellular protein transport"/>
    <property type="evidence" value="ECO:0007669"/>
    <property type="project" value="UniProtKB-UniRule"/>
</dbReference>
<evidence type="ECO:0000256" key="1">
    <source>
        <dbReference type="RuleBase" id="RU367026"/>
    </source>
</evidence>
<evidence type="ECO:0000256" key="2">
    <source>
        <dbReference type="SAM" id="MobiDB-lite"/>
    </source>
</evidence>
<keyword evidence="1" id="KW-0813">Transport</keyword>
<keyword evidence="1" id="KW-0931">ER-Golgi transport</keyword>
<name>A0AA89B5I7_9ASTE</name>
<evidence type="ECO:0000313" key="3">
    <source>
        <dbReference type="EMBL" id="KAK3025562.1"/>
    </source>
</evidence>
<dbReference type="AlphaFoldDB" id="A0AA89B5I7"/>